<gene>
    <name evidence="2" type="ORF">NCTC9810_00528</name>
</gene>
<dbReference type="InterPro" id="IPR013321">
    <property type="entry name" value="Arc_rbn_hlx_hlx"/>
</dbReference>
<sequence length="68" mass="8123">MTNLDDINSNKVGRPFLPRDERKDYKITIRVDNELKKMIDELVDSKNLSRAELFRKAIEEYSINHKEE</sequence>
<evidence type="ECO:0000259" key="1">
    <source>
        <dbReference type="Pfam" id="PF01402"/>
    </source>
</evidence>
<dbReference type="EMBL" id="UFTA01000002">
    <property type="protein sequence ID" value="SUU92203.1"/>
    <property type="molecule type" value="Genomic_DNA"/>
</dbReference>
<dbReference type="RefSeq" id="WP_115595085.1">
    <property type="nucleotide sequence ID" value="NZ_UFTA01000002.1"/>
</dbReference>
<evidence type="ECO:0000313" key="3">
    <source>
        <dbReference type="Proteomes" id="UP000255124"/>
    </source>
</evidence>
<dbReference type="Pfam" id="PF01402">
    <property type="entry name" value="RHH_1"/>
    <property type="match status" value="1"/>
</dbReference>
<organism evidence="2 3">
    <name type="scientific">Anaerococcus octavius</name>
    <dbReference type="NCBI Taxonomy" id="54007"/>
    <lineage>
        <taxon>Bacteria</taxon>
        <taxon>Bacillati</taxon>
        <taxon>Bacillota</taxon>
        <taxon>Tissierellia</taxon>
        <taxon>Tissierellales</taxon>
        <taxon>Peptoniphilaceae</taxon>
        <taxon>Anaerococcus</taxon>
    </lineage>
</organism>
<proteinExistence type="predicted"/>
<dbReference type="InterPro" id="IPR010985">
    <property type="entry name" value="Ribbon_hlx_hlx"/>
</dbReference>
<evidence type="ECO:0000313" key="2">
    <source>
        <dbReference type="EMBL" id="SUU92203.1"/>
    </source>
</evidence>
<reference evidence="2 3" key="1">
    <citation type="submission" date="2018-06" db="EMBL/GenBank/DDBJ databases">
        <authorList>
            <consortium name="Pathogen Informatics"/>
            <person name="Doyle S."/>
        </authorList>
    </citation>
    <scope>NUCLEOTIDE SEQUENCE [LARGE SCALE GENOMIC DNA]</scope>
    <source>
        <strain evidence="2 3">NCTC9810</strain>
    </source>
</reference>
<protein>
    <submittedName>
        <fullName evidence="2">Ribbon-helix-helix protein, copG family</fullName>
    </submittedName>
</protein>
<feature type="domain" description="Ribbon-helix-helix protein CopG" evidence="1">
    <location>
        <begin position="26"/>
        <end position="61"/>
    </location>
</feature>
<dbReference type="Gene3D" id="1.10.1220.10">
    <property type="entry name" value="Met repressor-like"/>
    <property type="match status" value="1"/>
</dbReference>
<accession>A0A380WTM4</accession>
<dbReference type="AlphaFoldDB" id="A0A380WTM4"/>
<dbReference type="GO" id="GO:0006355">
    <property type="term" value="P:regulation of DNA-templated transcription"/>
    <property type="evidence" value="ECO:0007669"/>
    <property type="project" value="InterPro"/>
</dbReference>
<dbReference type="Proteomes" id="UP000255124">
    <property type="component" value="Unassembled WGS sequence"/>
</dbReference>
<name>A0A380WTM4_9FIRM</name>
<dbReference type="SUPFAM" id="SSF47598">
    <property type="entry name" value="Ribbon-helix-helix"/>
    <property type="match status" value="1"/>
</dbReference>
<dbReference type="InterPro" id="IPR002145">
    <property type="entry name" value="CopG"/>
</dbReference>